<dbReference type="InterPro" id="IPR036612">
    <property type="entry name" value="KH_dom_type_1_sf"/>
</dbReference>
<dbReference type="InterPro" id="IPR047086">
    <property type="entry name" value="SF1-HH_sf"/>
</dbReference>
<feature type="region of interest" description="Disordered" evidence="6">
    <location>
        <begin position="675"/>
        <end position="824"/>
    </location>
</feature>
<dbReference type="Pfam" id="PF22675">
    <property type="entry name" value="KH-I_KHDC4-BBP"/>
    <property type="match status" value="1"/>
</dbReference>
<evidence type="ECO:0000256" key="6">
    <source>
        <dbReference type="SAM" id="MobiDB-lite"/>
    </source>
</evidence>
<dbReference type="PROSITE" id="PS50084">
    <property type="entry name" value="KH_TYPE_1"/>
    <property type="match status" value="1"/>
</dbReference>
<keyword evidence="1" id="KW-0479">Metal-binding</keyword>
<feature type="region of interest" description="Disordered" evidence="6">
    <location>
        <begin position="382"/>
        <end position="448"/>
    </location>
</feature>
<sequence length="824" mass="87183">MSTKVDQTSFIEPHIVSISAKTNTSAASTTVSKVSMFAAKTGFVIPKNKLSGSLVPIFRGKKPGGNDTGTANEDNVNQAQRKTKWGPDLTQDASVIKGRALAYQTRVDQITKQLKSGNLDVRDNEDSPLAAQNSVKRSSDTQLDIEKSELLEIERREVIGEILKLNPSYKAPADYKPLFKEASVPIPVKEYPGYNFAGLIFGPGGDTKKRLEKETGAKVQVYGIKANSGEKVEISSPDGSEAQDAYEELYVHLSADTFEKVDGAVSLIEILISSISGNIGSTSVPTSVSSNNVNVLSQTLDTAASSVTDTALIQGVPQLTQASPQGQFQYHSWFPPGPTPLNFSGPILNSPVPAQSSPANLPSLFGPRPTPAAEYNSFLQNSSFVSSSPQPPRQVLSQPYTPQMLPLGHTGPPRNFVVSNPNPLPTQPSPLSFSGSQPQALGPLPTPRQSMPLFPQTSSVSSRPLQDHREVAAGSSVGWSGAPASLGLSNVGQVPHAVVPQPVASSNSTAPPNMSVTFATGQSGPHVTSVPMNHPSMSVAPGPLLGSSHAVSAVLRPTAVSVPMPVPTPIRSSSPVISMAPSPSPSMNPAMVSRPISGNMANFAPINQPAAIGPRQHGSGDFSFQHHQAQGPASSMVPGSQAANPHALPPRSAVQPSFQFGVPNPQPMQVFPEPQSRNQMGFPNPNVMSAPPRHPTFPNAGPLATPTPVSQMGLRNFGPSPQSPNMAGHFPPRPGHPSQLQQHYPAPPMRPGNFMSPNPRFDSSPFPRSNRPMSGHAMGQQVYDPFSPTSAPVVPQQQGRGKPKARKQESDPEYEDLMASVGVK</sequence>
<dbReference type="InterPro" id="IPR045071">
    <property type="entry name" value="BBP-like"/>
</dbReference>
<dbReference type="Pfam" id="PF16275">
    <property type="entry name" value="SF1-HH"/>
    <property type="match status" value="1"/>
</dbReference>
<name>A0A1R3GIN5_9ROSI</name>
<keyword evidence="9" id="KW-1185">Reference proteome</keyword>
<feature type="compositionally biased region" description="Polar residues" evidence="6">
    <location>
        <begin position="429"/>
        <end position="439"/>
    </location>
</feature>
<feature type="region of interest" description="Disordered" evidence="6">
    <location>
        <begin position="118"/>
        <end position="137"/>
    </location>
</feature>
<dbReference type="PANTHER" id="PTHR11208:SF98">
    <property type="entry name" value="RNA-BINDING KH DOMAIN-CONTAINING PROTEIN"/>
    <property type="match status" value="1"/>
</dbReference>
<evidence type="ECO:0000313" key="9">
    <source>
        <dbReference type="Proteomes" id="UP000187203"/>
    </source>
</evidence>
<evidence type="ECO:0000256" key="4">
    <source>
        <dbReference type="ARBA" id="ARBA00022884"/>
    </source>
</evidence>
<feature type="region of interest" description="Disordered" evidence="6">
    <location>
        <begin position="609"/>
        <end position="660"/>
    </location>
</feature>
<dbReference type="InterPro" id="IPR055256">
    <property type="entry name" value="KH_1_KHDC4/BBP-like"/>
</dbReference>
<dbReference type="GO" id="GO:0003729">
    <property type="term" value="F:mRNA binding"/>
    <property type="evidence" value="ECO:0007669"/>
    <property type="project" value="TreeGrafter"/>
</dbReference>
<keyword evidence="4 5" id="KW-0694">RNA-binding</keyword>
<keyword evidence="2" id="KW-0863">Zinc-finger</keyword>
<evidence type="ECO:0000259" key="7">
    <source>
        <dbReference type="SMART" id="SM00322"/>
    </source>
</evidence>
<dbReference type="Gene3D" id="3.30.1370.10">
    <property type="entry name" value="K Homology domain, type 1"/>
    <property type="match status" value="1"/>
</dbReference>
<dbReference type="PANTHER" id="PTHR11208">
    <property type="entry name" value="RNA-BINDING PROTEIN RELATED"/>
    <property type="match status" value="1"/>
</dbReference>
<organism evidence="8 9">
    <name type="scientific">Corchorus olitorius</name>
    <dbReference type="NCBI Taxonomy" id="93759"/>
    <lineage>
        <taxon>Eukaryota</taxon>
        <taxon>Viridiplantae</taxon>
        <taxon>Streptophyta</taxon>
        <taxon>Embryophyta</taxon>
        <taxon>Tracheophyta</taxon>
        <taxon>Spermatophyta</taxon>
        <taxon>Magnoliopsida</taxon>
        <taxon>eudicotyledons</taxon>
        <taxon>Gunneridae</taxon>
        <taxon>Pentapetalae</taxon>
        <taxon>rosids</taxon>
        <taxon>malvids</taxon>
        <taxon>Malvales</taxon>
        <taxon>Malvaceae</taxon>
        <taxon>Grewioideae</taxon>
        <taxon>Apeibeae</taxon>
        <taxon>Corchorus</taxon>
    </lineage>
</organism>
<comment type="caution">
    <text evidence="8">The sequence shown here is derived from an EMBL/GenBank/DDBJ whole genome shotgun (WGS) entry which is preliminary data.</text>
</comment>
<feature type="domain" description="K Homology" evidence="7">
    <location>
        <begin position="178"/>
        <end position="273"/>
    </location>
</feature>
<evidence type="ECO:0000256" key="3">
    <source>
        <dbReference type="ARBA" id="ARBA00022833"/>
    </source>
</evidence>
<gene>
    <name evidence="8" type="ORF">COLO4_34991</name>
</gene>
<dbReference type="GO" id="GO:0005634">
    <property type="term" value="C:nucleus"/>
    <property type="evidence" value="ECO:0007669"/>
    <property type="project" value="TreeGrafter"/>
</dbReference>
<dbReference type="InterPro" id="IPR032570">
    <property type="entry name" value="SF1-HH"/>
</dbReference>
<dbReference type="SUPFAM" id="SSF54791">
    <property type="entry name" value="Eukaryotic type KH-domain (KH-domain type I)"/>
    <property type="match status" value="1"/>
</dbReference>
<evidence type="ECO:0000313" key="8">
    <source>
        <dbReference type="EMBL" id="OMO57926.1"/>
    </source>
</evidence>
<evidence type="ECO:0000256" key="2">
    <source>
        <dbReference type="ARBA" id="ARBA00022771"/>
    </source>
</evidence>
<evidence type="ECO:0000256" key="1">
    <source>
        <dbReference type="ARBA" id="ARBA00022723"/>
    </source>
</evidence>
<dbReference type="InterPro" id="IPR004087">
    <property type="entry name" value="KH_dom"/>
</dbReference>
<feature type="compositionally biased region" description="Polar residues" evidence="6">
    <location>
        <begin position="625"/>
        <end position="643"/>
    </location>
</feature>
<dbReference type="SMART" id="SM00322">
    <property type="entry name" value="KH"/>
    <property type="match status" value="1"/>
</dbReference>
<evidence type="ECO:0000256" key="5">
    <source>
        <dbReference type="PROSITE-ProRule" id="PRU00117"/>
    </source>
</evidence>
<proteinExistence type="predicted"/>
<reference evidence="9" key="1">
    <citation type="submission" date="2013-09" db="EMBL/GenBank/DDBJ databases">
        <title>Corchorus olitorius genome sequencing.</title>
        <authorList>
            <person name="Alam M."/>
            <person name="Haque M.S."/>
            <person name="Islam M.S."/>
            <person name="Emdad E.M."/>
            <person name="Islam M.M."/>
            <person name="Ahmed B."/>
            <person name="Halim A."/>
            <person name="Hossen Q.M.M."/>
            <person name="Hossain M.Z."/>
            <person name="Ahmed R."/>
            <person name="Khan M.M."/>
            <person name="Islam R."/>
            <person name="Rashid M.M."/>
            <person name="Khan S.A."/>
            <person name="Rahman M.S."/>
            <person name="Alam M."/>
            <person name="Yahiya A.S."/>
            <person name="Khan M.S."/>
            <person name="Azam M.S."/>
            <person name="Haque T."/>
            <person name="Lashkar M.Z.H."/>
            <person name="Akhand A.I."/>
            <person name="Morshed G."/>
            <person name="Roy S."/>
            <person name="Uddin K.S."/>
            <person name="Rabeya T."/>
            <person name="Hossain A.S."/>
            <person name="Chowdhury A."/>
            <person name="Snigdha A.R."/>
            <person name="Mortoza M.S."/>
            <person name="Matin S.A."/>
            <person name="Hoque S.M.E."/>
            <person name="Islam M.K."/>
            <person name="Roy D.K."/>
            <person name="Haider R."/>
            <person name="Moosa M.M."/>
            <person name="Elias S.M."/>
            <person name="Hasan A.M."/>
            <person name="Jahan S."/>
            <person name="Shafiuddin M."/>
            <person name="Mahmood N."/>
            <person name="Shommy N.S."/>
        </authorList>
    </citation>
    <scope>NUCLEOTIDE SEQUENCE [LARGE SCALE GENOMIC DNA]</scope>
    <source>
        <strain evidence="9">cv. O-4</strain>
    </source>
</reference>
<feature type="compositionally biased region" description="Low complexity" evidence="6">
    <location>
        <begin position="382"/>
        <end position="399"/>
    </location>
</feature>
<dbReference type="STRING" id="93759.A0A1R3GIN5"/>
<dbReference type="AlphaFoldDB" id="A0A1R3GIN5"/>
<keyword evidence="3" id="KW-0862">Zinc</keyword>
<accession>A0A1R3GIN5</accession>
<dbReference type="OrthoDB" id="6777263at2759"/>
<dbReference type="EMBL" id="AWUE01022473">
    <property type="protein sequence ID" value="OMO57926.1"/>
    <property type="molecule type" value="Genomic_DNA"/>
</dbReference>
<dbReference type="Gene3D" id="6.10.140.1790">
    <property type="match status" value="1"/>
</dbReference>
<dbReference type="GO" id="GO:0008270">
    <property type="term" value="F:zinc ion binding"/>
    <property type="evidence" value="ECO:0007669"/>
    <property type="project" value="UniProtKB-KW"/>
</dbReference>
<dbReference type="GO" id="GO:0048024">
    <property type="term" value="P:regulation of mRNA splicing, via spliceosome"/>
    <property type="evidence" value="ECO:0007669"/>
    <property type="project" value="TreeGrafter"/>
</dbReference>
<feature type="compositionally biased region" description="Polar residues" evidence="6">
    <location>
        <begin position="787"/>
        <end position="799"/>
    </location>
</feature>
<dbReference type="Proteomes" id="UP000187203">
    <property type="component" value="Unassembled WGS sequence"/>
</dbReference>
<protein>
    <recommendedName>
        <fullName evidence="7">K Homology domain-containing protein</fullName>
    </recommendedName>
</protein>